<protein>
    <submittedName>
        <fullName evidence="2">Uncharacterized protein</fullName>
    </submittedName>
</protein>
<keyword evidence="3" id="KW-1185">Reference proteome</keyword>
<dbReference type="Proteomes" id="UP001054837">
    <property type="component" value="Unassembled WGS sequence"/>
</dbReference>
<dbReference type="AlphaFoldDB" id="A0AAV4QMT8"/>
<accession>A0AAV4QMT8</accession>
<evidence type="ECO:0000313" key="3">
    <source>
        <dbReference type="Proteomes" id="UP001054837"/>
    </source>
</evidence>
<reference evidence="2 3" key="1">
    <citation type="submission" date="2021-06" db="EMBL/GenBank/DDBJ databases">
        <title>Caerostris darwini draft genome.</title>
        <authorList>
            <person name="Kono N."/>
            <person name="Arakawa K."/>
        </authorList>
    </citation>
    <scope>NUCLEOTIDE SEQUENCE [LARGE SCALE GENOMIC DNA]</scope>
</reference>
<proteinExistence type="predicted"/>
<sequence length="131" mass="14660">MLSFPKANDFGEAFFFFPSTSSTSTLRVKSHSSFFDLLYIFHPAAGVRGRGGERSGDGTLEGTNRRGRGRWKQFFWKGRRLKAVEGSEMNGGVLKHPGRDTSFSKKEYSTDPLTSSTHKKEKTSIRTPMSS</sequence>
<feature type="region of interest" description="Disordered" evidence="1">
    <location>
        <begin position="88"/>
        <end position="131"/>
    </location>
</feature>
<name>A0AAV4QMT8_9ARAC</name>
<evidence type="ECO:0000313" key="2">
    <source>
        <dbReference type="EMBL" id="GIY10154.1"/>
    </source>
</evidence>
<comment type="caution">
    <text evidence="2">The sequence shown here is derived from an EMBL/GenBank/DDBJ whole genome shotgun (WGS) entry which is preliminary data.</text>
</comment>
<gene>
    <name evidence="2" type="ORF">CDAR_63351</name>
</gene>
<feature type="compositionally biased region" description="Basic and acidic residues" evidence="1">
    <location>
        <begin position="97"/>
        <end position="109"/>
    </location>
</feature>
<evidence type="ECO:0000256" key="1">
    <source>
        <dbReference type="SAM" id="MobiDB-lite"/>
    </source>
</evidence>
<dbReference type="EMBL" id="BPLQ01004722">
    <property type="protein sequence ID" value="GIY10154.1"/>
    <property type="molecule type" value="Genomic_DNA"/>
</dbReference>
<organism evidence="2 3">
    <name type="scientific">Caerostris darwini</name>
    <dbReference type="NCBI Taxonomy" id="1538125"/>
    <lineage>
        <taxon>Eukaryota</taxon>
        <taxon>Metazoa</taxon>
        <taxon>Ecdysozoa</taxon>
        <taxon>Arthropoda</taxon>
        <taxon>Chelicerata</taxon>
        <taxon>Arachnida</taxon>
        <taxon>Araneae</taxon>
        <taxon>Araneomorphae</taxon>
        <taxon>Entelegynae</taxon>
        <taxon>Araneoidea</taxon>
        <taxon>Araneidae</taxon>
        <taxon>Caerostris</taxon>
    </lineage>
</organism>